<name>A0ABR7XV42_9SPHI</name>
<dbReference type="PANTHER" id="PTHR36439:SF1">
    <property type="entry name" value="DUF1697 DOMAIN-CONTAINING PROTEIN"/>
    <property type="match status" value="1"/>
</dbReference>
<evidence type="ECO:0000313" key="1">
    <source>
        <dbReference type="EMBL" id="MBD1422920.1"/>
    </source>
</evidence>
<sequence length="181" mass="20323">MKVSNSNNRFCAFLRGVNVKGTNMKMAEVCSVFAEAGMKDVSSVLASGNILFSSEKKVEELKKTLEETMSAHFSYEAFLFVKSQREIETIFRENPFEINPGYHIYGFVGVDGIEKILMSEFEKSRKASGEAAQIISGNFYWTVPKGNTLGSEFGNILGRKNLKNSFTSRNLNTFEKVLKKI</sequence>
<evidence type="ECO:0000313" key="2">
    <source>
        <dbReference type="Proteomes" id="UP000651112"/>
    </source>
</evidence>
<dbReference type="Gene3D" id="3.30.70.1280">
    <property type="entry name" value="SP0830-like domains"/>
    <property type="match status" value="1"/>
</dbReference>
<dbReference type="InterPro" id="IPR012545">
    <property type="entry name" value="DUF1697"/>
</dbReference>
<gene>
    <name evidence="1" type="ORF">H8B21_15205</name>
</gene>
<protein>
    <submittedName>
        <fullName evidence="1">DUF1697 domain-containing protein</fullName>
    </submittedName>
</protein>
<dbReference type="PIRSF" id="PIRSF008502">
    <property type="entry name" value="UCP008502"/>
    <property type="match status" value="1"/>
</dbReference>
<organism evidence="1 2">
    <name type="scientific">Sphingobacterium chuzhouense</name>
    <dbReference type="NCBI Taxonomy" id="1742264"/>
    <lineage>
        <taxon>Bacteria</taxon>
        <taxon>Pseudomonadati</taxon>
        <taxon>Bacteroidota</taxon>
        <taxon>Sphingobacteriia</taxon>
        <taxon>Sphingobacteriales</taxon>
        <taxon>Sphingobacteriaceae</taxon>
        <taxon>Sphingobacterium</taxon>
    </lineage>
</organism>
<reference evidence="1 2" key="1">
    <citation type="submission" date="2020-08" db="EMBL/GenBank/DDBJ databases">
        <title>Sphingobacterium sp. DN00404 isolated from aquaculture water.</title>
        <authorList>
            <person name="Zhang M."/>
        </authorList>
    </citation>
    <scope>NUCLEOTIDE SEQUENCE [LARGE SCALE GENOMIC DNA]</scope>
    <source>
        <strain evidence="1 2">KCTC 42746</strain>
    </source>
</reference>
<comment type="caution">
    <text evidence="1">The sequence shown here is derived from an EMBL/GenBank/DDBJ whole genome shotgun (WGS) entry which is preliminary data.</text>
</comment>
<dbReference type="Pfam" id="PF08002">
    <property type="entry name" value="DUF1697"/>
    <property type="match status" value="1"/>
</dbReference>
<dbReference type="Proteomes" id="UP000651112">
    <property type="component" value="Unassembled WGS sequence"/>
</dbReference>
<dbReference type="SUPFAM" id="SSF160379">
    <property type="entry name" value="SP0830-like"/>
    <property type="match status" value="1"/>
</dbReference>
<accession>A0ABR7XV42</accession>
<dbReference type="PANTHER" id="PTHR36439">
    <property type="entry name" value="BLL4334 PROTEIN"/>
    <property type="match status" value="1"/>
</dbReference>
<dbReference type="EMBL" id="JACNYL010000003">
    <property type="protein sequence ID" value="MBD1422920.1"/>
    <property type="molecule type" value="Genomic_DNA"/>
</dbReference>
<dbReference type="RefSeq" id="WP_190314600.1">
    <property type="nucleotide sequence ID" value="NZ_JACNYL010000003.1"/>
</dbReference>
<proteinExistence type="predicted"/>
<keyword evidence="2" id="KW-1185">Reference proteome</keyword>